<organism evidence="5 6">
    <name type="scientific">Ligilactobacillus ruminis SPM0211</name>
    <dbReference type="NCBI Taxonomy" id="1040964"/>
    <lineage>
        <taxon>Bacteria</taxon>
        <taxon>Bacillati</taxon>
        <taxon>Bacillota</taxon>
        <taxon>Bacilli</taxon>
        <taxon>Lactobacillales</taxon>
        <taxon>Lactobacillaceae</taxon>
        <taxon>Ligilactobacillus</taxon>
    </lineage>
</organism>
<dbReference type="PANTHER" id="PTHR43736">
    <property type="entry name" value="ADP-RIBOSE PYROPHOSPHATASE"/>
    <property type="match status" value="1"/>
</dbReference>
<sequence>MAAMEDRSESVELTNMCMIQNGTKILVEDRKNKTWAGVTFPGGHIEPGESFNHAMIREIFEETGLKIKHPLLCGIKQFPRKDNKRYIVLLYKANDFEGQIKSSKEGEIFWIERTDLRNYSLPENFAEMLQIFENNQLSEIDYHPVGSDYSGEWITETY</sequence>
<evidence type="ECO:0000256" key="1">
    <source>
        <dbReference type="ARBA" id="ARBA00005582"/>
    </source>
</evidence>
<accession>F7QXY4</accession>
<dbReference type="InterPro" id="IPR020084">
    <property type="entry name" value="NUDIX_hydrolase_CS"/>
</dbReference>
<evidence type="ECO:0000313" key="6">
    <source>
        <dbReference type="Proteomes" id="UP000002971"/>
    </source>
</evidence>
<comment type="similarity">
    <text evidence="1 3">Belongs to the Nudix hydrolase family.</text>
</comment>
<proteinExistence type="inferred from homology"/>
<evidence type="ECO:0000313" key="5">
    <source>
        <dbReference type="EMBL" id="EGM53133.1"/>
    </source>
</evidence>
<dbReference type="PANTHER" id="PTHR43736:SF1">
    <property type="entry name" value="DIHYDRONEOPTERIN TRIPHOSPHATE DIPHOSPHATASE"/>
    <property type="match status" value="1"/>
</dbReference>
<dbReference type="EMBL" id="AFOJ01000002">
    <property type="protein sequence ID" value="EGM53133.1"/>
    <property type="molecule type" value="Genomic_DNA"/>
</dbReference>
<dbReference type="InterPro" id="IPR020476">
    <property type="entry name" value="Nudix_hydrolase"/>
</dbReference>
<keyword evidence="2 3" id="KW-0378">Hydrolase</keyword>
<comment type="caution">
    <text evidence="5">The sequence shown here is derived from an EMBL/GenBank/DDBJ whole genome shotgun (WGS) entry which is preliminary data.</text>
</comment>
<dbReference type="Proteomes" id="UP000002971">
    <property type="component" value="Unassembled WGS sequence"/>
</dbReference>
<dbReference type="AlphaFoldDB" id="F7QXY4"/>
<dbReference type="PRINTS" id="PR00502">
    <property type="entry name" value="NUDIXFAMILY"/>
</dbReference>
<evidence type="ECO:0000256" key="3">
    <source>
        <dbReference type="RuleBase" id="RU003476"/>
    </source>
</evidence>
<evidence type="ECO:0000256" key="2">
    <source>
        <dbReference type="ARBA" id="ARBA00022801"/>
    </source>
</evidence>
<gene>
    <name evidence="5" type="ORF">LRU_00269</name>
</gene>
<dbReference type="PROSITE" id="PS00893">
    <property type="entry name" value="NUDIX_BOX"/>
    <property type="match status" value="1"/>
</dbReference>
<reference evidence="5 6" key="1">
    <citation type="journal article" date="2011" name="J. Bacteriol.">
        <title>Genome Sequence of Lactobacillus ruminis SPM0211, Isolated from a Fecal Sample from a Healthy Korean.</title>
        <authorList>
            <person name="Lee S."/>
            <person name="Cho Y.J."/>
            <person name="Lee A.H."/>
            <person name="Chun J."/>
            <person name="Ha N.J."/>
            <person name="Ko G."/>
        </authorList>
    </citation>
    <scope>NUCLEOTIDE SEQUENCE [LARGE SCALE GENOMIC DNA]</scope>
    <source>
        <strain evidence="5 6">SPM0211</strain>
    </source>
</reference>
<feature type="domain" description="Nudix hydrolase" evidence="4">
    <location>
        <begin position="4"/>
        <end position="133"/>
    </location>
</feature>
<name>F7QXY4_9LACO</name>
<evidence type="ECO:0000259" key="4">
    <source>
        <dbReference type="PROSITE" id="PS51462"/>
    </source>
</evidence>
<dbReference type="InterPro" id="IPR000086">
    <property type="entry name" value="NUDIX_hydrolase_dom"/>
</dbReference>
<protein>
    <submittedName>
        <fullName evidence="5">NUDIX family hydrolase</fullName>
    </submittedName>
</protein>
<dbReference type="GO" id="GO:0016787">
    <property type="term" value="F:hydrolase activity"/>
    <property type="evidence" value="ECO:0007669"/>
    <property type="project" value="UniProtKB-KW"/>
</dbReference>
<dbReference type="Gene3D" id="3.90.79.10">
    <property type="entry name" value="Nucleoside Triphosphate Pyrophosphohydrolase"/>
    <property type="match status" value="1"/>
</dbReference>
<dbReference type="Pfam" id="PF00293">
    <property type="entry name" value="NUDIX"/>
    <property type="match status" value="1"/>
</dbReference>
<dbReference type="CDD" id="cd18875">
    <property type="entry name" value="NUDIX_Hydrolase"/>
    <property type="match status" value="1"/>
</dbReference>
<dbReference type="PROSITE" id="PS51462">
    <property type="entry name" value="NUDIX"/>
    <property type="match status" value="1"/>
</dbReference>
<dbReference type="SUPFAM" id="SSF55811">
    <property type="entry name" value="Nudix"/>
    <property type="match status" value="1"/>
</dbReference>
<dbReference type="InterPro" id="IPR015797">
    <property type="entry name" value="NUDIX_hydrolase-like_dom_sf"/>
</dbReference>